<evidence type="ECO:0000313" key="1">
    <source>
        <dbReference type="EMBL" id="GME49383.1"/>
    </source>
</evidence>
<dbReference type="Proteomes" id="UP001165186">
    <property type="component" value="Unassembled WGS sequence"/>
</dbReference>
<reference evidence="1" key="1">
    <citation type="submission" date="2024-09" db="EMBL/GenBank/DDBJ databases">
        <title>Draft Genome Sequences of Neofusicoccum parvum.</title>
        <authorList>
            <person name="Ashida A."/>
            <person name="Camagna M."/>
            <person name="Tanaka A."/>
            <person name="Takemoto D."/>
        </authorList>
    </citation>
    <scope>NUCLEOTIDE SEQUENCE</scope>
    <source>
        <strain evidence="1">PPO83</strain>
    </source>
</reference>
<name>A0ACB5SN50_9PEZI</name>
<protein>
    <submittedName>
        <fullName evidence="1">Acyltransferase-like protein</fullName>
    </submittedName>
</protein>
<keyword evidence="2" id="KW-1185">Reference proteome</keyword>
<evidence type="ECO:0000313" key="2">
    <source>
        <dbReference type="Proteomes" id="UP001165186"/>
    </source>
</evidence>
<gene>
    <name evidence="1" type="primary">g5654</name>
    <name evidence="1" type="ORF">NpPPO83_00005654</name>
</gene>
<proteinExistence type="predicted"/>
<sequence>MERPLLPQTKESVPSATQIPSTTWINGVRGIASVIIALNHYLYGDFTAPWLGFGSSPENRHLHQLPFIRVIWCGHGMRPIFFIISGYCACWSAIRSRDLSLEKMVTSLSSSAFRRGLRLYLPVFFMATLSQVVFFCGLYNWDWSETTSLKPWTSPGDHLKYLLSYLVDITNPVYITHNPGLNLQYWVMPIEYAGSLASYMAVLALARVKPHLRPGFLAASILPFLYRGNCFTYTFLCGVLIAELNLACARGALRVNPLLNRILFLLGFFLVCLPDNYADTPGYSWLVGLESLTAWGEEAPHNWRSVAGVLFVFGICNETKLQRLPNSRAPQYLAKISWEIYLVHITLYYMWMKPIRGFIMSLLERAPVGGFWTGHIVSGMLMAAIVHWFAKRLKIVNGRLMTFAKRIEEWAQDTPST</sequence>
<dbReference type="EMBL" id="BSXG01000153">
    <property type="protein sequence ID" value="GME49383.1"/>
    <property type="molecule type" value="Genomic_DNA"/>
</dbReference>
<accession>A0ACB5SN50</accession>
<organism evidence="1 2">
    <name type="scientific">Neofusicoccum parvum</name>
    <dbReference type="NCBI Taxonomy" id="310453"/>
    <lineage>
        <taxon>Eukaryota</taxon>
        <taxon>Fungi</taxon>
        <taxon>Dikarya</taxon>
        <taxon>Ascomycota</taxon>
        <taxon>Pezizomycotina</taxon>
        <taxon>Dothideomycetes</taxon>
        <taxon>Dothideomycetes incertae sedis</taxon>
        <taxon>Botryosphaeriales</taxon>
        <taxon>Botryosphaeriaceae</taxon>
        <taxon>Neofusicoccum</taxon>
    </lineage>
</organism>
<comment type="caution">
    <text evidence="1">The sequence shown here is derived from an EMBL/GenBank/DDBJ whole genome shotgun (WGS) entry which is preliminary data.</text>
</comment>